<organism evidence="2">
    <name type="scientific">viral metagenome</name>
    <dbReference type="NCBI Taxonomy" id="1070528"/>
    <lineage>
        <taxon>unclassified sequences</taxon>
        <taxon>metagenomes</taxon>
        <taxon>organismal metagenomes</taxon>
    </lineage>
</organism>
<dbReference type="EMBL" id="MN740547">
    <property type="protein sequence ID" value="QHS77421.1"/>
    <property type="molecule type" value="Genomic_DNA"/>
</dbReference>
<evidence type="ECO:0000313" key="2">
    <source>
        <dbReference type="EMBL" id="QHS77421.1"/>
    </source>
</evidence>
<proteinExistence type="predicted"/>
<dbReference type="AlphaFoldDB" id="A0A6C0ACV4"/>
<evidence type="ECO:0000256" key="1">
    <source>
        <dbReference type="SAM" id="MobiDB-lite"/>
    </source>
</evidence>
<sequence>MYYINNNFNKFIQFDNSLSLKLIKENFYYSDLVEFIKLLLNINKFKINSYNLNLILILGSLSNRLMNLDLDFNNEKVKSKFEDIIKDFFGRNYILKNDSYEKFIYLIKYNNPNIIINNKICLTEYVFKSNNNFIKYLLGKSLFYTKSFYNDYLSKLSNLELTKRAVFCDKYFLDYLIKNNRFEYYIGLLSELIFYGRHKEAIEIAKDQKLIYDNEEFEYYLNLTEGVIKSIYFEYMDIEHHKLNISHGMMYVFSDINDLSRRYTDDFTSTIKLANKYHAKTPYLELSLNFKKKFRECVDSLIFTTATEETINSHKITESNINTLINLGLPLTEKNVIKLIQTYHNVSKDVFNFEITNEMQNLCDKMSFYPTGLNTETKELKKKITKYSTSKILKIVKDYKSKNKIINQYVFDQICSRKAPEAILFCLENFNVQLKSVTCSMSASNLLNEIYIPSCEIYFKKINYFQDKINQMESLMTKKQLEKLNFNKIKEKENESHDNDDEEDEQFNQIKLHDKSKENLPIKKIKKVKKY</sequence>
<reference evidence="2" key="1">
    <citation type="journal article" date="2020" name="Nature">
        <title>Giant virus diversity and host interactions through global metagenomics.</title>
        <authorList>
            <person name="Schulz F."/>
            <person name="Roux S."/>
            <person name="Paez-Espino D."/>
            <person name="Jungbluth S."/>
            <person name="Walsh D.A."/>
            <person name="Denef V.J."/>
            <person name="McMahon K.D."/>
            <person name="Konstantinidis K.T."/>
            <person name="Eloe-Fadrosh E.A."/>
            <person name="Kyrpides N.C."/>
            <person name="Woyke T."/>
        </authorList>
    </citation>
    <scope>NUCLEOTIDE SEQUENCE</scope>
    <source>
        <strain evidence="2">GVMAG-S-1004661-13</strain>
    </source>
</reference>
<protein>
    <submittedName>
        <fullName evidence="2">Uncharacterized protein</fullName>
    </submittedName>
</protein>
<feature type="region of interest" description="Disordered" evidence="1">
    <location>
        <begin position="492"/>
        <end position="515"/>
    </location>
</feature>
<accession>A0A6C0ACV4</accession>
<name>A0A6C0ACV4_9ZZZZ</name>